<dbReference type="InterPro" id="IPR000182">
    <property type="entry name" value="GNAT_dom"/>
</dbReference>
<keyword evidence="5" id="KW-1185">Reference proteome</keyword>
<evidence type="ECO:0000259" key="1">
    <source>
        <dbReference type="Pfam" id="PF13673"/>
    </source>
</evidence>
<dbReference type="OrthoDB" id="9775804at2"/>
<dbReference type="STRING" id="1423743.FD41_GL002831"/>
<dbReference type="EMBL" id="AZFY01000070">
    <property type="protein sequence ID" value="KRM08789.1"/>
    <property type="molecule type" value="Genomic_DNA"/>
</dbReference>
<dbReference type="GO" id="GO:0004386">
    <property type="term" value="F:helicase activity"/>
    <property type="evidence" value="ECO:0007669"/>
    <property type="project" value="UniProtKB-KW"/>
</dbReference>
<organism evidence="2 4">
    <name type="scientific">Lentilactobacillus farraginis DSM 18382 = JCM 14108</name>
    <dbReference type="NCBI Taxonomy" id="1423743"/>
    <lineage>
        <taxon>Bacteria</taxon>
        <taxon>Bacillati</taxon>
        <taxon>Bacillota</taxon>
        <taxon>Bacilli</taxon>
        <taxon>Lactobacillales</taxon>
        <taxon>Lactobacillaceae</taxon>
        <taxon>Lentilactobacillus</taxon>
    </lineage>
</organism>
<keyword evidence="2" id="KW-0378">Hydrolase</keyword>
<protein>
    <submittedName>
        <fullName evidence="3">Acetyltransferase</fullName>
    </submittedName>
    <submittedName>
        <fullName evidence="2">Export cytoplasm protein SecA ATPase RNA helicase</fullName>
    </submittedName>
</protein>
<evidence type="ECO:0000313" key="2">
    <source>
        <dbReference type="EMBL" id="GAF36949.1"/>
    </source>
</evidence>
<keyword evidence="2" id="KW-0547">Nucleotide-binding</keyword>
<evidence type="ECO:0000313" key="4">
    <source>
        <dbReference type="Proteomes" id="UP000019488"/>
    </source>
</evidence>
<sequence length="131" mass="14721">MIIYSATAKISSKQLANLIAHSKSQRPTNDLGRLTRMIRNANLLYSAWDDDRLVGVVRGFSDEATCCYLSELVVRDDYPQLEISRKLINKIHRELGSGISLVSAVIPDSLATDEKMGFEQIDSGFQLPREY</sequence>
<keyword evidence="2" id="KW-0347">Helicase</keyword>
<gene>
    <name evidence="3" type="ORF">FD41_GL002831</name>
    <name evidence="2" type="ORF">JCM14108_1946</name>
</gene>
<dbReference type="Gene3D" id="3.40.630.30">
    <property type="match status" value="1"/>
</dbReference>
<dbReference type="GO" id="GO:0016747">
    <property type="term" value="F:acyltransferase activity, transferring groups other than amino-acyl groups"/>
    <property type="evidence" value="ECO:0007669"/>
    <property type="project" value="InterPro"/>
</dbReference>
<evidence type="ECO:0000313" key="5">
    <source>
        <dbReference type="Proteomes" id="UP000051966"/>
    </source>
</evidence>
<dbReference type="Pfam" id="PF13673">
    <property type="entry name" value="Acetyltransf_10"/>
    <property type="match status" value="1"/>
</dbReference>
<accession>X0PAZ7</accession>
<dbReference type="PATRIC" id="fig|1423743.5.peg.2919"/>
<proteinExistence type="predicted"/>
<dbReference type="AlphaFoldDB" id="X0PAZ7"/>
<dbReference type="EMBL" id="BAKI01000020">
    <property type="protein sequence ID" value="GAF36949.1"/>
    <property type="molecule type" value="Genomic_DNA"/>
</dbReference>
<keyword evidence="3" id="KW-0808">Transferase</keyword>
<dbReference type="RefSeq" id="WP_035180025.1">
    <property type="nucleotide sequence ID" value="NZ_AZFY01000070.1"/>
</dbReference>
<keyword evidence="2" id="KW-0067">ATP-binding</keyword>
<evidence type="ECO:0000313" key="3">
    <source>
        <dbReference type="EMBL" id="KRM08789.1"/>
    </source>
</evidence>
<reference evidence="2" key="1">
    <citation type="journal article" date="2014" name="Genome Announc.">
        <title>Draft Genome Sequences of Two Lactobacillus Strains, L. farraginis JCM 14108T and L. composti JCM 14202T, Isolated from Compost of Distilled Shochu Residue.</title>
        <authorList>
            <person name="Yuki M."/>
            <person name="Oshima K."/>
            <person name="Suda W."/>
            <person name="Kitahara M."/>
            <person name="Kitamura K."/>
            <person name="Iida T."/>
            <person name="Hattori M."/>
            <person name="Ohkuma M."/>
        </authorList>
    </citation>
    <scope>NUCLEOTIDE SEQUENCE [LARGE SCALE GENOMIC DNA]</scope>
    <source>
        <strain evidence="2">JCM 14108</strain>
    </source>
</reference>
<dbReference type="Proteomes" id="UP000019488">
    <property type="component" value="Unassembled WGS sequence"/>
</dbReference>
<comment type="caution">
    <text evidence="2">The sequence shown here is derived from an EMBL/GenBank/DDBJ whole genome shotgun (WGS) entry which is preliminary data.</text>
</comment>
<feature type="domain" description="N-acetyltransferase" evidence="1">
    <location>
        <begin position="34"/>
        <end position="123"/>
    </location>
</feature>
<name>X0PAZ7_9LACO</name>
<dbReference type="Proteomes" id="UP000051966">
    <property type="component" value="Unassembled WGS sequence"/>
</dbReference>
<dbReference type="SUPFAM" id="SSF55729">
    <property type="entry name" value="Acyl-CoA N-acyltransferases (Nat)"/>
    <property type="match status" value="1"/>
</dbReference>
<dbReference type="InterPro" id="IPR016181">
    <property type="entry name" value="Acyl_CoA_acyltransferase"/>
</dbReference>
<reference evidence="3 5" key="2">
    <citation type="journal article" date="2015" name="Genome Announc.">
        <title>Expanding the biotechnology potential of lactobacilli through comparative genomics of 213 strains and associated genera.</title>
        <authorList>
            <person name="Sun Z."/>
            <person name="Harris H.M."/>
            <person name="McCann A."/>
            <person name="Guo C."/>
            <person name="Argimon S."/>
            <person name="Zhang W."/>
            <person name="Yang X."/>
            <person name="Jeffery I.B."/>
            <person name="Cooney J.C."/>
            <person name="Kagawa T.F."/>
            <person name="Liu W."/>
            <person name="Song Y."/>
            <person name="Salvetti E."/>
            <person name="Wrobel A."/>
            <person name="Rasinkangas P."/>
            <person name="Parkhill J."/>
            <person name="Rea M.C."/>
            <person name="O'Sullivan O."/>
            <person name="Ritari J."/>
            <person name="Douillard F.P."/>
            <person name="Paul Ross R."/>
            <person name="Yang R."/>
            <person name="Briner A.E."/>
            <person name="Felis G.E."/>
            <person name="de Vos W.M."/>
            <person name="Barrangou R."/>
            <person name="Klaenhammer T.R."/>
            <person name="Caufield P.W."/>
            <person name="Cui Y."/>
            <person name="Zhang H."/>
            <person name="O'Toole P.W."/>
        </authorList>
    </citation>
    <scope>NUCLEOTIDE SEQUENCE [LARGE SCALE GENOMIC DNA]</scope>
    <source>
        <strain evidence="3 5">DSM 18382</strain>
    </source>
</reference>
<dbReference type="eggNOG" id="COG0456">
    <property type="taxonomic scope" value="Bacteria"/>
</dbReference>